<keyword evidence="1" id="KW-0732">Signal</keyword>
<accession>A0A0G2YGW7</accession>
<dbReference type="PANTHER" id="PTHR11257:SF12">
    <property type="entry name" value="EJACULATORY BULB-SPECIFIC PROTEIN 3-RELATED"/>
    <property type="match status" value="1"/>
</dbReference>
<name>A0A0G2YGW7_HOLPA</name>
<feature type="chain" id="PRO_5005182399" evidence="1">
    <location>
        <begin position="20"/>
        <end position="129"/>
    </location>
</feature>
<reference evidence="2" key="1">
    <citation type="journal article" date="2014" name="Arch. Insect Biochem. Physiol.">
        <title>Transcriptome and tissue-specific expression analysis of Obp and Csp genes in the dark black chafer.</title>
        <authorList>
            <person name="Ju Q."/>
            <person name="Li X."/>
            <person name="Jiang X.J."/>
            <person name="Qu M.J."/>
            <person name="Guo X.Q."/>
            <person name="Han Z.J."/>
            <person name="Li F."/>
        </authorList>
    </citation>
    <scope>NUCLEOTIDE SEQUENCE</scope>
</reference>
<evidence type="ECO:0000313" key="2">
    <source>
        <dbReference type="EMBL" id="AKI84386.1"/>
    </source>
</evidence>
<dbReference type="PANTHER" id="PTHR11257">
    <property type="entry name" value="CHEMOSENSORY PROTEIN-RELATED"/>
    <property type="match status" value="1"/>
</dbReference>
<dbReference type="AlphaFoldDB" id="A0A0G2YGW7"/>
<proteinExistence type="evidence at transcript level"/>
<dbReference type="EMBL" id="KR733574">
    <property type="protein sequence ID" value="AKI84386.1"/>
    <property type="molecule type" value="mRNA"/>
</dbReference>
<protein>
    <submittedName>
        <fullName evidence="2">CSP3</fullName>
    </submittedName>
</protein>
<dbReference type="Gene3D" id="1.10.2080.10">
    <property type="entry name" value="Insect odorant-binding protein A10/Ejaculatory bulb-specific protein 3"/>
    <property type="match status" value="1"/>
</dbReference>
<dbReference type="Pfam" id="PF03392">
    <property type="entry name" value="OS-D"/>
    <property type="match status" value="1"/>
</dbReference>
<feature type="signal peptide" evidence="1">
    <location>
        <begin position="1"/>
        <end position="19"/>
    </location>
</feature>
<dbReference type="SUPFAM" id="SSF100910">
    <property type="entry name" value="Chemosensory protein Csp2"/>
    <property type="match status" value="1"/>
</dbReference>
<sequence length="129" mass="14770">MFKSFLIISVLAVVVLSKAEDGQYTTKYDRLDLDAILNNDRLLQTYIKCLLDLGPCTPDGKVLRDLLADALESGCSKCNETQRDGATKVIRFLTKNKKEDWEALKKKYDPNGKYVDQYRKMSENENLKI</sequence>
<reference evidence="2" key="2">
    <citation type="submission" date="2015-05" db="EMBL/GenBank/DDBJ databases">
        <authorList>
            <person name="Ju Q."/>
            <person name="Li X."/>
            <person name="Jiang X.J."/>
            <person name="Qu M.J."/>
        </authorList>
    </citation>
    <scope>NUCLEOTIDE SEQUENCE</scope>
</reference>
<dbReference type="InterPro" id="IPR005055">
    <property type="entry name" value="A10/PebIII"/>
</dbReference>
<organism evidence="2">
    <name type="scientific">Holotrichia parallela</name>
    <name type="common">Dark black chafer beetle</name>
    <name type="synonym">Pedinotrichia parallela</name>
    <dbReference type="NCBI Taxonomy" id="93412"/>
    <lineage>
        <taxon>Eukaryota</taxon>
        <taxon>Metazoa</taxon>
        <taxon>Ecdysozoa</taxon>
        <taxon>Arthropoda</taxon>
        <taxon>Hexapoda</taxon>
        <taxon>Insecta</taxon>
        <taxon>Pterygota</taxon>
        <taxon>Neoptera</taxon>
        <taxon>Endopterygota</taxon>
        <taxon>Coleoptera</taxon>
        <taxon>Polyphaga</taxon>
        <taxon>Scarabaeiformia</taxon>
        <taxon>Scarabaeidae</taxon>
        <taxon>Melolonthinae</taxon>
        <taxon>Holotrichia</taxon>
    </lineage>
</organism>
<evidence type="ECO:0000256" key="1">
    <source>
        <dbReference type="SAM" id="SignalP"/>
    </source>
</evidence>
<dbReference type="InterPro" id="IPR036682">
    <property type="entry name" value="OS_D_A10/PebIII_sf"/>
</dbReference>